<dbReference type="InterPro" id="IPR029052">
    <property type="entry name" value="Metallo-depent_PP-like"/>
</dbReference>
<organism evidence="3">
    <name type="scientific">candidate division WOR-3 bacterium</name>
    <dbReference type="NCBI Taxonomy" id="2052148"/>
    <lineage>
        <taxon>Bacteria</taxon>
        <taxon>Bacteria division WOR-3</taxon>
    </lineage>
</organism>
<dbReference type="EMBL" id="DQWE01000244">
    <property type="protein sequence ID" value="HDI83148.1"/>
    <property type="molecule type" value="Genomic_DNA"/>
</dbReference>
<dbReference type="InterPro" id="IPR053193">
    <property type="entry name" value="MetalloPDE_YfcE-like"/>
</dbReference>
<sequence>FRIFKGPHRIVYNGKKILMMHEPFQLNRFKREDFDLILFGHTHRVYIEEGKTLVINPGALSGYLAPEKTLVILDLNTMKPELITL</sequence>
<dbReference type="InterPro" id="IPR024654">
    <property type="entry name" value="Calcineurin-like_PHP_lpxH"/>
</dbReference>
<comment type="caution">
    <text evidence="3">The sequence shown here is derived from an EMBL/GenBank/DDBJ whole genome shotgun (WGS) entry which is preliminary data.</text>
</comment>
<proteinExistence type="inferred from homology"/>
<protein>
    <recommendedName>
        <fullName evidence="2">Calcineurin-like phosphoesterase domain-containing protein</fullName>
    </recommendedName>
</protein>
<gene>
    <name evidence="3" type="ORF">ENF18_05095</name>
</gene>
<dbReference type="Pfam" id="PF12850">
    <property type="entry name" value="Metallophos_2"/>
    <property type="match status" value="1"/>
</dbReference>
<dbReference type="PANTHER" id="PTHR43165:SF1">
    <property type="entry name" value="PHOSPHODIESTERASE MJ0936"/>
    <property type="match status" value="1"/>
</dbReference>
<evidence type="ECO:0000313" key="3">
    <source>
        <dbReference type="EMBL" id="HDI83148.1"/>
    </source>
</evidence>
<feature type="non-terminal residue" evidence="3">
    <location>
        <position position="1"/>
    </location>
</feature>
<comment type="similarity">
    <text evidence="1">Belongs to the metallophosphoesterase superfamily. YfcE family.</text>
</comment>
<feature type="domain" description="Calcineurin-like phosphoesterase" evidence="2">
    <location>
        <begin position="12"/>
        <end position="77"/>
    </location>
</feature>
<name>A0A7C0VCP0_UNCW3</name>
<dbReference type="AlphaFoldDB" id="A0A7C0VCP0"/>
<dbReference type="Gene3D" id="3.60.21.10">
    <property type="match status" value="1"/>
</dbReference>
<dbReference type="SUPFAM" id="SSF56300">
    <property type="entry name" value="Metallo-dependent phosphatases"/>
    <property type="match status" value="1"/>
</dbReference>
<dbReference type="Proteomes" id="UP000885847">
    <property type="component" value="Unassembled WGS sequence"/>
</dbReference>
<reference evidence="3" key="1">
    <citation type="journal article" date="2020" name="mSystems">
        <title>Genome- and Community-Level Interaction Insights into Carbon Utilization and Element Cycling Functions of Hydrothermarchaeota in Hydrothermal Sediment.</title>
        <authorList>
            <person name="Zhou Z."/>
            <person name="Liu Y."/>
            <person name="Xu W."/>
            <person name="Pan J."/>
            <person name="Luo Z.H."/>
            <person name="Li M."/>
        </authorList>
    </citation>
    <scope>NUCLEOTIDE SEQUENCE [LARGE SCALE GENOMIC DNA]</scope>
    <source>
        <strain evidence="3">HyVt-102</strain>
    </source>
</reference>
<dbReference type="PANTHER" id="PTHR43165">
    <property type="entry name" value="METALLOPHOSPHOESTERASE"/>
    <property type="match status" value="1"/>
</dbReference>
<evidence type="ECO:0000256" key="1">
    <source>
        <dbReference type="ARBA" id="ARBA00008950"/>
    </source>
</evidence>
<evidence type="ECO:0000259" key="2">
    <source>
        <dbReference type="Pfam" id="PF12850"/>
    </source>
</evidence>
<accession>A0A7C0VCP0</accession>